<dbReference type="InterPro" id="IPR011051">
    <property type="entry name" value="RmlC_Cupin_sf"/>
</dbReference>
<accession>A0ABR6EBN4</accession>
<dbReference type="InterPro" id="IPR014710">
    <property type="entry name" value="RmlC-like_jellyroll"/>
</dbReference>
<keyword evidence="2" id="KW-1185">Reference proteome</keyword>
<dbReference type="Proteomes" id="UP000766698">
    <property type="component" value="Unassembled WGS sequence"/>
</dbReference>
<comment type="caution">
    <text evidence="1">The sequence shown here is derived from an EMBL/GenBank/DDBJ whole genome shotgun (WGS) entry which is preliminary data.</text>
</comment>
<evidence type="ECO:0000313" key="1">
    <source>
        <dbReference type="EMBL" id="MBB1242734.1"/>
    </source>
</evidence>
<evidence type="ECO:0000313" key="2">
    <source>
        <dbReference type="Proteomes" id="UP000766698"/>
    </source>
</evidence>
<protein>
    <recommendedName>
        <fullName evidence="3">AraC-type arabinose-binding/dimerisation domain-containing protein</fullName>
    </recommendedName>
</protein>
<evidence type="ECO:0008006" key="3">
    <source>
        <dbReference type="Google" id="ProtNLM"/>
    </source>
</evidence>
<name>A0ABR6EBN4_9ACTN</name>
<organism evidence="1 2">
    <name type="scientific">Streptomyces durbertensis</name>
    <dbReference type="NCBI Taxonomy" id="2448886"/>
    <lineage>
        <taxon>Bacteria</taxon>
        <taxon>Bacillati</taxon>
        <taxon>Actinomycetota</taxon>
        <taxon>Actinomycetes</taxon>
        <taxon>Kitasatosporales</taxon>
        <taxon>Streptomycetaceae</taxon>
        <taxon>Streptomyces</taxon>
    </lineage>
</organism>
<gene>
    <name evidence="1" type="ORF">GL263_03970</name>
</gene>
<sequence>MSDAHTPAAGQGPAGAGAPQVVCDTAALAATAAARGGALWRLTEPGRQLDANLVRIRPGEAVPAHVERDLDVLALVVAGDGTLGTEPAPQPLTPGSLVWLPHGAARSLTAGVNGMTYLTVHRRRPGMRIQPRPGP</sequence>
<dbReference type="RefSeq" id="WP_182854155.1">
    <property type="nucleotide sequence ID" value="NZ_WMLF01000033.1"/>
</dbReference>
<proteinExistence type="predicted"/>
<dbReference type="SUPFAM" id="SSF51182">
    <property type="entry name" value="RmlC-like cupins"/>
    <property type="match status" value="1"/>
</dbReference>
<dbReference type="EMBL" id="WMLF01000033">
    <property type="protein sequence ID" value="MBB1242734.1"/>
    <property type="molecule type" value="Genomic_DNA"/>
</dbReference>
<reference evidence="2" key="1">
    <citation type="journal article" date="2020" name="Syst. Appl. Microbiol.">
        <title>Streptomyces alkaliterrae sp. nov., isolated from an alkaline soil, and emended descriptions of Streptomyces alkaliphilus, Streptomyces calidiresistens and Streptomyces durbertensis.</title>
        <authorList>
            <person name="Swiecimska M."/>
            <person name="Golinska P."/>
            <person name="Nouioui I."/>
            <person name="Wypij M."/>
            <person name="Rai M."/>
            <person name="Sangal V."/>
            <person name="Goodfellow M."/>
        </authorList>
    </citation>
    <scope>NUCLEOTIDE SEQUENCE [LARGE SCALE GENOMIC DNA]</scope>
    <source>
        <strain evidence="2">DSM 104538</strain>
    </source>
</reference>
<dbReference type="Gene3D" id="2.60.120.10">
    <property type="entry name" value="Jelly Rolls"/>
    <property type="match status" value="1"/>
</dbReference>